<evidence type="ECO:0000256" key="1">
    <source>
        <dbReference type="SAM" id="MobiDB-lite"/>
    </source>
</evidence>
<evidence type="ECO:0000313" key="2">
    <source>
        <dbReference type="EMBL" id="TBC02953.1"/>
    </source>
</evidence>
<dbReference type="AlphaFoldDB" id="A0AB38HRU4"/>
<name>A0AB38HRU4_9HYPH</name>
<evidence type="ECO:0000313" key="3">
    <source>
        <dbReference type="Proteomes" id="UP000294215"/>
    </source>
</evidence>
<proteinExistence type="predicted"/>
<geneLocation type="plasmid" evidence="2">
    <name>pSM92_Rh12</name>
</geneLocation>
<feature type="region of interest" description="Disordered" evidence="1">
    <location>
        <begin position="1"/>
        <end position="21"/>
    </location>
</feature>
<accession>A0AB38HRU4</accession>
<keyword evidence="2" id="KW-0614">Plasmid</keyword>
<protein>
    <submittedName>
        <fullName evidence="2">Uncharacterized protein</fullName>
    </submittedName>
</protein>
<sequence length="74" mass="8520">MSNKRDRRFADARSWRSTPSPIIPAAQPLTNLFADPPTSLTAETRERRISLLPIGRTRELLARRFTDQRFKVAP</sequence>
<comment type="caution">
    <text evidence="2">The sequence shown here is derived from an EMBL/GenBank/DDBJ whole genome shotgun (WGS) entry which is preliminary data.</text>
</comment>
<dbReference type="Proteomes" id="UP000294215">
    <property type="component" value="Unassembled WGS sequence"/>
</dbReference>
<organism evidence="2 3">
    <name type="scientific">Rhizobium ruizarguesonis</name>
    <dbReference type="NCBI Taxonomy" id="2081791"/>
    <lineage>
        <taxon>Bacteria</taxon>
        <taxon>Pseudomonadati</taxon>
        <taxon>Pseudomonadota</taxon>
        <taxon>Alphaproteobacteria</taxon>
        <taxon>Hyphomicrobiales</taxon>
        <taxon>Rhizobiaceae</taxon>
        <taxon>Rhizobium/Agrobacterium group</taxon>
        <taxon>Rhizobium</taxon>
    </lineage>
</organism>
<reference evidence="2 3" key="1">
    <citation type="submission" date="2019-02" db="EMBL/GenBank/DDBJ databases">
        <title>The genomic architecture of introgression among sibling species of bacteria.</title>
        <authorList>
            <person name="Cavassim M.I.A."/>
            <person name="Moeskjaer S."/>
            <person name="Moslemi C."/>
            <person name="Fields B."/>
            <person name="Bachmann A."/>
            <person name="Vilhjalmsson B."/>
            <person name="Schierup M.H."/>
            <person name="Young J.P.W."/>
            <person name="Andersen S.U."/>
        </authorList>
    </citation>
    <scope>NUCLEOTIDE SEQUENCE [LARGE SCALE GENOMIC DNA]</scope>
    <source>
        <strain evidence="2 3">SM92</strain>
        <plasmid evidence="2">pSM92_Rh12</plasmid>
    </source>
</reference>
<gene>
    <name evidence="2" type="ORF">ELH40_35655</name>
</gene>
<dbReference type="EMBL" id="SIMR01000006">
    <property type="protein sequence ID" value="TBC02953.1"/>
    <property type="molecule type" value="Genomic_DNA"/>
</dbReference>